<evidence type="ECO:0000256" key="2">
    <source>
        <dbReference type="ARBA" id="ARBA00022617"/>
    </source>
</evidence>
<accession>A0A815KXV3</accession>
<keyword evidence="6" id="KW-0472">Membrane</keyword>
<dbReference type="InterPro" id="IPR036396">
    <property type="entry name" value="Cyt_P450_sf"/>
</dbReference>
<evidence type="ECO:0000256" key="1">
    <source>
        <dbReference type="ARBA" id="ARBA00010617"/>
    </source>
</evidence>
<dbReference type="PRINTS" id="PR00385">
    <property type="entry name" value="P450"/>
</dbReference>
<dbReference type="GO" id="GO:0008395">
    <property type="term" value="F:steroid hydroxylase activity"/>
    <property type="evidence" value="ECO:0007669"/>
    <property type="project" value="TreeGrafter"/>
</dbReference>
<evidence type="ECO:0008006" key="9">
    <source>
        <dbReference type="Google" id="ProtNLM"/>
    </source>
</evidence>
<evidence type="ECO:0000256" key="3">
    <source>
        <dbReference type="ARBA" id="ARBA00022723"/>
    </source>
</evidence>
<evidence type="ECO:0000313" key="7">
    <source>
        <dbReference type="EMBL" id="CAF1401792.1"/>
    </source>
</evidence>
<name>A0A815KXV3_9BILA</name>
<dbReference type="EMBL" id="CAJNOO010005041">
    <property type="protein sequence ID" value="CAF1401792.1"/>
    <property type="molecule type" value="Genomic_DNA"/>
</dbReference>
<dbReference type="PANTHER" id="PTHR24302:SF15">
    <property type="entry name" value="FATTY-ACID PEROXYGENASE"/>
    <property type="match status" value="1"/>
</dbReference>
<evidence type="ECO:0000256" key="6">
    <source>
        <dbReference type="SAM" id="Phobius"/>
    </source>
</evidence>
<gene>
    <name evidence="7" type="ORF">RFH988_LOCUS34877</name>
</gene>
<keyword evidence="5" id="KW-0408">Iron</keyword>
<evidence type="ECO:0000256" key="5">
    <source>
        <dbReference type="ARBA" id="ARBA00023004"/>
    </source>
</evidence>
<dbReference type="SUPFAM" id="SSF48264">
    <property type="entry name" value="Cytochrome P450"/>
    <property type="match status" value="1"/>
</dbReference>
<keyword evidence="4" id="KW-0560">Oxidoreductase</keyword>
<keyword evidence="6" id="KW-0812">Transmembrane</keyword>
<dbReference type="GO" id="GO:0016705">
    <property type="term" value="F:oxidoreductase activity, acting on paired donors, with incorporation or reduction of molecular oxygen"/>
    <property type="evidence" value="ECO:0007669"/>
    <property type="project" value="InterPro"/>
</dbReference>
<dbReference type="AlphaFoldDB" id="A0A815KXV3"/>
<dbReference type="PANTHER" id="PTHR24302">
    <property type="entry name" value="CYTOCHROME P450 FAMILY 3"/>
    <property type="match status" value="1"/>
</dbReference>
<keyword evidence="2" id="KW-0349">Heme</keyword>
<dbReference type="Proteomes" id="UP000663882">
    <property type="component" value="Unassembled WGS sequence"/>
</dbReference>
<proteinExistence type="inferred from homology"/>
<keyword evidence="3" id="KW-0479">Metal-binding</keyword>
<comment type="caution">
    <text evidence="7">The sequence shown here is derived from an EMBL/GenBank/DDBJ whole genome shotgun (WGS) entry which is preliminary data.</text>
</comment>
<evidence type="ECO:0000313" key="8">
    <source>
        <dbReference type="Proteomes" id="UP000663882"/>
    </source>
</evidence>
<dbReference type="GO" id="GO:0005506">
    <property type="term" value="F:iron ion binding"/>
    <property type="evidence" value="ECO:0007669"/>
    <property type="project" value="InterPro"/>
</dbReference>
<dbReference type="InterPro" id="IPR050705">
    <property type="entry name" value="Cytochrome_P450_3A"/>
</dbReference>
<dbReference type="GO" id="GO:0020037">
    <property type="term" value="F:heme binding"/>
    <property type="evidence" value="ECO:0007669"/>
    <property type="project" value="InterPro"/>
</dbReference>
<comment type="similarity">
    <text evidence="1">Belongs to the cytochrome P450 family.</text>
</comment>
<keyword evidence="6" id="KW-1133">Transmembrane helix</keyword>
<reference evidence="7" key="1">
    <citation type="submission" date="2021-02" db="EMBL/GenBank/DDBJ databases">
        <authorList>
            <person name="Nowell W R."/>
        </authorList>
    </citation>
    <scope>NUCLEOTIDE SEQUENCE</scope>
</reference>
<dbReference type="Gene3D" id="1.10.630.10">
    <property type="entry name" value="Cytochrome P450"/>
    <property type="match status" value="1"/>
</dbReference>
<feature type="non-terminal residue" evidence="7">
    <location>
        <position position="1"/>
    </location>
</feature>
<organism evidence="7 8">
    <name type="scientific">Rotaria sordida</name>
    <dbReference type="NCBI Taxonomy" id="392033"/>
    <lineage>
        <taxon>Eukaryota</taxon>
        <taxon>Metazoa</taxon>
        <taxon>Spiralia</taxon>
        <taxon>Gnathifera</taxon>
        <taxon>Rotifera</taxon>
        <taxon>Eurotatoria</taxon>
        <taxon>Bdelloidea</taxon>
        <taxon>Philodinida</taxon>
        <taxon>Philodinidae</taxon>
        <taxon>Rotaria</taxon>
    </lineage>
</organism>
<evidence type="ECO:0000256" key="4">
    <source>
        <dbReference type="ARBA" id="ARBA00023002"/>
    </source>
</evidence>
<dbReference type="OrthoDB" id="2789670at2759"/>
<feature type="transmembrane region" description="Helical" evidence="6">
    <location>
        <begin position="15"/>
        <end position="37"/>
    </location>
</feature>
<protein>
    <recommendedName>
        <fullName evidence="9">Cytochrome P450</fullName>
    </recommendedName>
</protein>
<dbReference type="InterPro" id="IPR001128">
    <property type="entry name" value="Cyt_P450"/>
</dbReference>
<dbReference type="Pfam" id="PF00067">
    <property type="entry name" value="p450"/>
    <property type="match status" value="1"/>
</dbReference>
<sequence length="142" mass="16574">MSKTLHSDEVVSNVFLFMIAGYETTSTALAYCTYILATKLDIQDKLIKEIHEIKWNNYNNEDIYDIATNLRSLDLFVREVLRMYPITSKGQIRKCNQTTNISGYIIEKDSIIQPDIFSIHYNPNLWGPEDPNLFIPERHEIK</sequence>